<proteinExistence type="predicted"/>
<sequence>MKRFKTISKYLFLLLFFYIITNVFDGFLGLIQYPILILIASKRINIININETDIILSLFSDYINDLFFGVSLLVFFILKFLFSKYLNLFYTRKYYIFLGKVAVLLVFIGFVFLYYHNNNITLLFEVLLVNSISMLLLNFVLERYFV</sequence>
<protein>
    <submittedName>
        <fullName evidence="2">Uncharacterized protein</fullName>
    </submittedName>
</protein>
<feature type="transmembrane region" description="Helical" evidence="1">
    <location>
        <begin position="12"/>
        <end position="35"/>
    </location>
</feature>
<keyword evidence="1" id="KW-0812">Transmembrane</keyword>
<gene>
    <name evidence="2" type="ORF">FHQ18_10060</name>
</gene>
<keyword evidence="3" id="KW-1185">Reference proteome</keyword>
<feature type="transmembrane region" description="Helical" evidence="1">
    <location>
        <begin position="66"/>
        <end position="82"/>
    </location>
</feature>
<organism evidence="2 3">
    <name type="scientific">Deferribacter autotrophicus</name>
    <dbReference type="NCBI Taxonomy" id="500465"/>
    <lineage>
        <taxon>Bacteria</taxon>
        <taxon>Pseudomonadati</taxon>
        <taxon>Deferribacterota</taxon>
        <taxon>Deferribacteres</taxon>
        <taxon>Deferribacterales</taxon>
        <taxon>Deferribacteraceae</taxon>
        <taxon>Deferribacter</taxon>
    </lineage>
</organism>
<reference evidence="2 3" key="1">
    <citation type="submission" date="2019-06" db="EMBL/GenBank/DDBJ databases">
        <title>Genomic insights into carbon and energy metabolism of Deferribacter autotrophicus revealed new metabolic traits in the phylum Deferribacteres.</title>
        <authorList>
            <person name="Slobodkin A.I."/>
            <person name="Slobodkina G.B."/>
            <person name="Allioux M."/>
            <person name="Alain K."/>
            <person name="Jebbar M."/>
            <person name="Shadrin V."/>
            <person name="Kublanov I.V."/>
            <person name="Toshchakov S.V."/>
            <person name="Bonch-Osmolovskaya E.A."/>
        </authorList>
    </citation>
    <scope>NUCLEOTIDE SEQUENCE [LARGE SCALE GENOMIC DNA]</scope>
    <source>
        <strain evidence="2 3">SL50</strain>
    </source>
</reference>
<dbReference type="AlphaFoldDB" id="A0A5A8F1W1"/>
<keyword evidence="1" id="KW-1133">Transmembrane helix</keyword>
<feature type="transmembrane region" description="Helical" evidence="1">
    <location>
        <begin position="94"/>
        <end position="115"/>
    </location>
</feature>
<evidence type="ECO:0000313" key="2">
    <source>
        <dbReference type="EMBL" id="KAA0257382.1"/>
    </source>
</evidence>
<dbReference type="EMBL" id="VFJB01000008">
    <property type="protein sequence ID" value="KAA0257382.1"/>
    <property type="molecule type" value="Genomic_DNA"/>
</dbReference>
<name>A0A5A8F1W1_9BACT</name>
<comment type="caution">
    <text evidence="2">The sequence shown here is derived from an EMBL/GenBank/DDBJ whole genome shotgun (WGS) entry which is preliminary data.</text>
</comment>
<dbReference type="Proteomes" id="UP000322876">
    <property type="component" value="Unassembled WGS sequence"/>
</dbReference>
<accession>A0A5A8F1W1</accession>
<evidence type="ECO:0000256" key="1">
    <source>
        <dbReference type="SAM" id="Phobius"/>
    </source>
</evidence>
<keyword evidence="1" id="KW-0472">Membrane</keyword>
<evidence type="ECO:0000313" key="3">
    <source>
        <dbReference type="Proteomes" id="UP000322876"/>
    </source>
</evidence>
<feature type="transmembrane region" description="Helical" evidence="1">
    <location>
        <begin position="121"/>
        <end position="141"/>
    </location>
</feature>
<dbReference type="RefSeq" id="WP_149267055.1">
    <property type="nucleotide sequence ID" value="NZ_VFJB01000008.1"/>
</dbReference>